<dbReference type="InterPro" id="IPR014720">
    <property type="entry name" value="dsRBD_dom"/>
</dbReference>
<dbReference type="GO" id="GO:0006397">
    <property type="term" value="P:mRNA processing"/>
    <property type="evidence" value="ECO:0007669"/>
    <property type="project" value="UniProtKB-UniRule"/>
</dbReference>
<dbReference type="STRING" id="515619.EUBREC_1500"/>
<reference evidence="18 19" key="1">
    <citation type="journal article" date="2009" name="Proc. Natl. Acad. Sci. U.S.A.">
        <title>Characterizing a model human gut microbiota composed of members of its two dominant bacterial phyla.</title>
        <authorList>
            <person name="Mahowald M.A."/>
            <person name="Rey F.E."/>
            <person name="Seedorf H."/>
            <person name="Turnbaugh P.J."/>
            <person name="Fulton R.S."/>
            <person name="Wollam A."/>
            <person name="Shah N."/>
            <person name="Wang C."/>
            <person name="Magrini V."/>
            <person name="Wilson R.K."/>
            <person name="Cantarel B.L."/>
            <person name="Coutinho P.M."/>
            <person name="Henrissat B."/>
            <person name="Crock L.W."/>
            <person name="Russell A."/>
            <person name="Verberkmoes N.C."/>
            <person name="Hettich R.L."/>
            <person name="Gordon J.I."/>
        </authorList>
    </citation>
    <scope>NUCLEOTIDE SEQUENCE [LARGE SCALE GENOMIC DNA]</scope>
    <source>
        <strain evidence="19">ATCC 33656 / DSM 3377 / JCM 17463 / KCTC 5835 / LMG 30912 / VPI 0990</strain>
    </source>
</reference>
<dbReference type="GO" id="GO:0005737">
    <property type="term" value="C:cytoplasm"/>
    <property type="evidence" value="ECO:0007669"/>
    <property type="project" value="UniProtKB-SubCell"/>
</dbReference>
<dbReference type="EC" id="3.1.26.3" evidence="15"/>
<dbReference type="CDD" id="cd00593">
    <property type="entry name" value="RIBOc"/>
    <property type="match status" value="1"/>
</dbReference>
<dbReference type="PANTHER" id="PTHR11207:SF0">
    <property type="entry name" value="RIBONUCLEASE 3"/>
    <property type="match status" value="1"/>
</dbReference>
<feature type="active site" evidence="15">
    <location>
        <position position="132"/>
    </location>
</feature>
<dbReference type="SMART" id="SM00535">
    <property type="entry name" value="RIBOc"/>
    <property type="match status" value="1"/>
</dbReference>
<evidence type="ECO:0000256" key="4">
    <source>
        <dbReference type="ARBA" id="ARBA00011738"/>
    </source>
</evidence>
<dbReference type="InterPro" id="IPR036389">
    <property type="entry name" value="RNase_III_sf"/>
</dbReference>
<dbReference type="InterPro" id="IPR000999">
    <property type="entry name" value="RNase_III_dom"/>
</dbReference>
<comment type="cofactor">
    <cofactor evidence="15">
        <name>Mg(2+)</name>
        <dbReference type="ChEBI" id="CHEBI:18420"/>
    </cofactor>
</comment>
<keyword evidence="5 15" id="KW-0963">Cytoplasm</keyword>
<dbReference type="PROSITE" id="PS00517">
    <property type="entry name" value="RNASE_3_1"/>
    <property type="match status" value="1"/>
</dbReference>
<evidence type="ECO:0000256" key="10">
    <source>
        <dbReference type="ARBA" id="ARBA00022723"/>
    </source>
</evidence>
<feature type="binding site" evidence="15">
    <location>
        <position position="132"/>
    </location>
    <ligand>
        <name>Mg(2+)</name>
        <dbReference type="ChEBI" id="CHEBI:18420"/>
    </ligand>
</feature>
<keyword evidence="10 15" id="KW-0479">Metal-binding</keyword>
<evidence type="ECO:0000256" key="12">
    <source>
        <dbReference type="ARBA" id="ARBA00022801"/>
    </source>
</evidence>
<dbReference type="SMART" id="SM00358">
    <property type="entry name" value="DSRM"/>
    <property type="match status" value="1"/>
</dbReference>
<gene>
    <name evidence="15" type="primary">rnc</name>
    <name evidence="18" type="ordered locus">EUBREC_1500</name>
</gene>
<dbReference type="Gene3D" id="3.30.160.20">
    <property type="match status" value="1"/>
</dbReference>
<dbReference type="GO" id="GO:0008033">
    <property type="term" value="P:tRNA processing"/>
    <property type="evidence" value="ECO:0007669"/>
    <property type="project" value="UniProtKB-KW"/>
</dbReference>
<comment type="subunit">
    <text evidence="4 15">Homodimer.</text>
</comment>
<accession>C4Z923</accession>
<evidence type="ECO:0000256" key="9">
    <source>
        <dbReference type="ARBA" id="ARBA00022722"/>
    </source>
</evidence>
<keyword evidence="9 15" id="KW-0540">Nuclease</keyword>
<evidence type="ECO:0000256" key="3">
    <source>
        <dbReference type="ARBA" id="ARBA00010183"/>
    </source>
</evidence>
<name>C4Z923_AGARV</name>
<feature type="domain" description="RNase III" evidence="17">
    <location>
        <begin position="14"/>
        <end position="143"/>
    </location>
</feature>
<evidence type="ECO:0000256" key="1">
    <source>
        <dbReference type="ARBA" id="ARBA00000109"/>
    </source>
</evidence>
<dbReference type="GO" id="GO:0004525">
    <property type="term" value="F:ribonuclease III activity"/>
    <property type="evidence" value="ECO:0007669"/>
    <property type="project" value="UniProtKB-UniRule"/>
</dbReference>
<evidence type="ECO:0000259" key="17">
    <source>
        <dbReference type="PROSITE" id="PS50142"/>
    </source>
</evidence>
<keyword evidence="11 15" id="KW-0255">Endonuclease</keyword>
<dbReference type="FunFam" id="1.10.1520.10:FF:000001">
    <property type="entry name" value="Ribonuclease 3"/>
    <property type="match status" value="1"/>
</dbReference>
<evidence type="ECO:0000256" key="11">
    <source>
        <dbReference type="ARBA" id="ARBA00022759"/>
    </source>
</evidence>
<dbReference type="Pfam" id="PF00035">
    <property type="entry name" value="dsrm"/>
    <property type="match status" value="1"/>
</dbReference>
<comment type="similarity">
    <text evidence="3">Belongs to the ribonuclease III family.</text>
</comment>
<dbReference type="GO" id="GO:0042802">
    <property type="term" value="F:identical protein binding"/>
    <property type="evidence" value="ECO:0007669"/>
    <property type="project" value="UniProtKB-ARBA"/>
</dbReference>
<evidence type="ECO:0000313" key="18">
    <source>
        <dbReference type="EMBL" id="ACR75254.1"/>
    </source>
</evidence>
<comment type="subcellular location">
    <subcellularLocation>
        <location evidence="2 15">Cytoplasm</location>
    </subcellularLocation>
</comment>
<dbReference type="HOGENOM" id="CLU_000907_1_3_9"/>
<keyword evidence="14 15" id="KW-0694">RNA-binding</keyword>
<dbReference type="GO" id="GO:0019843">
    <property type="term" value="F:rRNA binding"/>
    <property type="evidence" value="ECO:0007669"/>
    <property type="project" value="UniProtKB-KW"/>
</dbReference>
<evidence type="ECO:0000256" key="6">
    <source>
        <dbReference type="ARBA" id="ARBA00022552"/>
    </source>
</evidence>
<evidence type="ECO:0000313" key="19">
    <source>
        <dbReference type="Proteomes" id="UP000001477"/>
    </source>
</evidence>
<dbReference type="AlphaFoldDB" id="C4Z923"/>
<dbReference type="Proteomes" id="UP000001477">
    <property type="component" value="Chromosome"/>
</dbReference>
<dbReference type="EMBL" id="CP001107">
    <property type="protein sequence ID" value="ACR75254.1"/>
    <property type="molecule type" value="Genomic_DNA"/>
</dbReference>
<dbReference type="NCBIfam" id="TIGR02191">
    <property type="entry name" value="RNaseIII"/>
    <property type="match status" value="1"/>
</dbReference>
<protein>
    <recommendedName>
        <fullName evidence="15">Ribonuclease 3</fullName>
        <ecNumber evidence="15">3.1.26.3</ecNumber>
    </recommendedName>
    <alternativeName>
        <fullName evidence="15">Ribonuclease III</fullName>
        <shortName evidence="15">RNase III</shortName>
    </alternativeName>
</protein>
<feature type="domain" description="DRBM" evidence="16">
    <location>
        <begin position="167"/>
        <end position="235"/>
    </location>
</feature>
<evidence type="ECO:0000256" key="8">
    <source>
        <dbReference type="ARBA" id="ARBA00022694"/>
    </source>
</evidence>
<dbReference type="Pfam" id="PF14622">
    <property type="entry name" value="Ribonucleas_3_3"/>
    <property type="match status" value="1"/>
</dbReference>
<dbReference type="GO" id="GO:0003725">
    <property type="term" value="F:double-stranded RNA binding"/>
    <property type="evidence" value="ECO:0007669"/>
    <property type="project" value="TreeGrafter"/>
</dbReference>
<keyword evidence="15" id="KW-0699">rRNA-binding</keyword>
<comment type="catalytic activity">
    <reaction evidence="1 15">
        <text>Endonucleolytic cleavage to 5'-phosphomonoester.</text>
        <dbReference type="EC" id="3.1.26.3"/>
    </reaction>
</comment>
<evidence type="ECO:0000256" key="14">
    <source>
        <dbReference type="ARBA" id="ARBA00022884"/>
    </source>
</evidence>
<sequence length="237" mass="27099">MDRYRNRGKIMADLNEFQSKIGYTFKNRHLLEQALTHSSYANEKHMKKHSDNERLEFLGDAVLEIVSSEFLFINYPQKPEGELTKLRASIVCEPTLALCTKPLDLGKYLRLGRGEDHTGGRKRKSILSDALEAVIGAIYLDGGFTNAKEFVLRFIMTDIENKQLFYDSKTILQELIQGRHEQLSYELIDESGPDHDKQFTVAVLVDGERVSEGEGHTKKAAEQQAAYQALLLYRNRE</sequence>
<evidence type="ECO:0000256" key="7">
    <source>
        <dbReference type="ARBA" id="ARBA00022664"/>
    </source>
</evidence>
<evidence type="ECO:0000256" key="2">
    <source>
        <dbReference type="ARBA" id="ARBA00004496"/>
    </source>
</evidence>
<feature type="binding site" evidence="15">
    <location>
        <position position="56"/>
    </location>
    <ligand>
        <name>Mg(2+)</name>
        <dbReference type="ChEBI" id="CHEBI:18420"/>
    </ligand>
</feature>
<evidence type="ECO:0000259" key="16">
    <source>
        <dbReference type="PROSITE" id="PS50137"/>
    </source>
</evidence>
<organism evidence="18 19">
    <name type="scientific">Agathobacter rectalis (strain ATCC 33656 / DSM 3377 / JCM 17463 / KCTC 5835 / VPI 0990)</name>
    <name type="common">Eubacterium rectale</name>
    <dbReference type="NCBI Taxonomy" id="515619"/>
    <lineage>
        <taxon>Bacteria</taxon>
        <taxon>Bacillati</taxon>
        <taxon>Bacillota</taxon>
        <taxon>Clostridia</taxon>
        <taxon>Lachnospirales</taxon>
        <taxon>Lachnospiraceae</taxon>
        <taxon>Agathobacter</taxon>
    </lineage>
</organism>
<dbReference type="KEGG" id="ere:EUBREC_1500"/>
<proteinExistence type="inferred from homology"/>
<keyword evidence="12 15" id="KW-0378">Hydrolase</keyword>
<keyword evidence="6 15" id="KW-0698">rRNA processing</keyword>
<dbReference type="PROSITE" id="PS50137">
    <property type="entry name" value="DS_RBD"/>
    <property type="match status" value="1"/>
</dbReference>
<feature type="binding site" evidence="15">
    <location>
        <position position="129"/>
    </location>
    <ligand>
        <name>Mg(2+)</name>
        <dbReference type="ChEBI" id="CHEBI:18420"/>
    </ligand>
</feature>
<dbReference type="GO" id="GO:0006364">
    <property type="term" value="P:rRNA processing"/>
    <property type="evidence" value="ECO:0007669"/>
    <property type="project" value="UniProtKB-UniRule"/>
</dbReference>
<dbReference type="InterPro" id="IPR011907">
    <property type="entry name" value="RNase_III"/>
</dbReference>
<evidence type="ECO:0000256" key="15">
    <source>
        <dbReference type="HAMAP-Rule" id="MF_00104"/>
    </source>
</evidence>
<keyword evidence="7 15" id="KW-0507">mRNA processing</keyword>
<keyword evidence="8 15" id="KW-0819">tRNA processing</keyword>
<dbReference type="PANTHER" id="PTHR11207">
    <property type="entry name" value="RIBONUCLEASE III"/>
    <property type="match status" value="1"/>
</dbReference>
<keyword evidence="13 15" id="KW-0460">Magnesium</keyword>
<dbReference type="FunFam" id="3.30.160.20:FF:000003">
    <property type="entry name" value="Ribonuclease 3"/>
    <property type="match status" value="1"/>
</dbReference>
<comment type="function">
    <text evidence="15">Digests double-stranded RNA. Involved in the processing of primary rRNA transcript to yield the immediate precursors to the large and small rRNAs (23S and 16S). Processes some mRNAs, and tRNAs when they are encoded in the rRNA operon. Processes pre-crRNA and tracrRNA of type II CRISPR loci if present in the organism.</text>
</comment>
<dbReference type="GO" id="GO:0046872">
    <property type="term" value="F:metal ion binding"/>
    <property type="evidence" value="ECO:0007669"/>
    <property type="project" value="UniProtKB-KW"/>
</dbReference>
<evidence type="ECO:0000256" key="13">
    <source>
        <dbReference type="ARBA" id="ARBA00022842"/>
    </source>
</evidence>
<feature type="active site" evidence="15">
    <location>
        <position position="60"/>
    </location>
</feature>
<dbReference type="PROSITE" id="PS50142">
    <property type="entry name" value="RNASE_3_2"/>
    <property type="match status" value="1"/>
</dbReference>
<dbReference type="SUPFAM" id="SSF54768">
    <property type="entry name" value="dsRNA-binding domain-like"/>
    <property type="match status" value="1"/>
</dbReference>
<dbReference type="GO" id="GO:0010468">
    <property type="term" value="P:regulation of gene expression"/>
    <property type="evidence" value="ECO:0007669"/>
    <property type="project" value="TreeGrafter"/>
</dbReference>
<dbReference type="PaxDb" id="515619-EUBREC_1500"/>
<dbReference type="CDD" id="cd10845">
    <property type="entry name" value="DSRM_RNAse_III_family"/>
    <property type="match status" value="1"/>
</dbReference>
<dbReference type="Gene3D" id="1.10.1520.10">
    <property type="entry name" value="Ribonuclease III domain"/>
    <property type="match status" value="1"/>
</dbReference>
<dbReference type="SUPFAM" id="SSF69065">
    <property type="entry name" value="RNase III domain-like"/>
    <property type="match status" value="1"/>
</dbReference>
<evidence type="ECO:0000256" key="5">
    <source>
        <dbReference type="ARBA" id="ARBA00022490"/>
    </source>
</evidence>
<dbReference type="HAMAP" id="MF_00104">
    <property type="entry name" value="RNase_III"/>
    <property type="match status" value="1"/>
</dbReference>